<dbReference type="RefSeq" id="WP_089681837.1">
    <property type="nucleotide sequence ID" value="NZ_FNFO01000004.1"/>
</dbReference>
<proteinExistence type="predicted"/>
<reference evidence="2 3" key="1">
    <citation type="submission" date="2016-10" db="EMBL/GenBank/DDBJ databases">
        <authorList>
            <person name="de Groot N.N."/>
        </authorList>
    </citation>
    <scope>NUCLEOTIDE SEQUENCE [LARGE SCALE GENOMIC DNA]</scope>
    <source>
        <strain evidence="2 3">DSM 25186</strain>
    </source>
</reference>
<feature type="signal peptide" evidence="1">
    <location>
        <begin position="1"/>
        <end position="24"/>
    </location>
</feature>
<dbReference type="PROSITE" id="PS51257">
    <property type="entry name" value="PROKAR_LIPOPROTEIN"/>
    <property type="match status" value="1"/>
</dbReference>
<dbReference type="EMBL" id="FNFO01000004">
    <property type="protein sequence ID" value="SDK98205.1"/>
    <property type="molecule type" value="Genomic_DNA"/>
</dbReference>
<evidence type="ECO:0000256" key="1">
    <source>
        <dbReference type="SAM" id="SignalP"/>
    </source>
</evidence>
<protein>
    <submittedName>
        <fullName evidence="2">Uncharacterized protein</fullName>
    </submittedName>
</protein>
<organism evidence="2 3">
    <name type="scientific">Catalinimonas alkaloidigena</name>
    <dbReference type="NCBI Taxonomy" id="1075417"/>
    <lineage>
        <taxon>Bacteria</taxon>
        <taxon>Pseudomonadati</taxon>
        <taxon>Bacteroidota</taxon>
        <taxon>Cytophagia</taxon>
        <taxon>Cytophagales</taxon>
        <taxon>Catalimonadaceae</taxon>
        <taxon>Catalinimonas</taxon>
    </lineage>
</organism>
<dbReference type="OrthoDB" id="981718at2"/>
<keyword evidence="3" id="KW-1185">Reference proteome</keyword>
<dbReference type="AlphaFoldDB" id="A0A1G9GCB1"/>
<dbReference type="Proteomes" id="UP000198510">
    <property type="component" value="Unassembled WGS sequence"/>
</dbReference>
<evidence type="ECO:0000313" key="3">
    <source>
        <dbReference type="Proteomes" id="UP000198510"/>
    </source>
</evidence>
<feature type="chain" id="PRO_5011484172" evidence="1">
    <location>
        <begin position="25"/>
        <end position="185"/>
    </location>
</feature>
<accession>A0A1G9GCB1</accession>
<keyword evidence="1" id="KW-0732">Signal</keyword>
<gene>
    <name evidence="2" type="ORF">SAMN05421823_10459</name>
</gene>
<evidence type="ECO:0000313" key="2">
    <source>
        <dbReference type="EMBL" id="SDK98205.1"/>
    </source>
</evidence>
<name>A0A1G9GCB1_9BACT</name>
<sequence>MNNFTKLAGYALVFIGTFSLTAFSCEDLTDDLTIKVPTEIVKTIRVSSEDAGTFSVEEIIDLASEEYKANKENIKDATIEKITFEVMDNLSGESATPTNTEITIYNDVHYRLSFKPSAGTLQEQLDQFVVVQDKALKDYIHTNFMEDPSNSGNPVLHIVFDGTVDKPMDYTVTFTAKCTFEATAK</sequence>